<evidence type="ECO:0000313" key="2">
    <source>
        <dbReference type="Proteomes" id="UP000811282"/>
    </source>
</evidence>
<comment type="caution">
    <text evidence="1">The sequence shown here is derived from an EMBL/GenBank/DDBJ whole genome shotgun (WGS) entry which is preliminary data.</text>
</comment>
<gene>
    <name evidence="1" type="ORF">JZM24_15800</name>
</gene>
<dbReference type="SUPFAM" id="SSF141571">
    <property type="entry name" value="Pentapeptide repeat-like"/>
    <property type="match status" value="1"/>
</dbReference>
<organism evidence="1 2">
    <name type="scientific">Candidatus Sodalis endolongispinus</name>
    <dbReference type="NCBI Taxonomy" id="2812662"/>
    <lineage>
        <taxon>Bacteria</taxon>
        <taxon>Pseudomonadati</taxon>
        <taxon>Pseudomonadota</taxon>
        <taxon>Gammaproteobacteria</taxon>
        <taxon>Enterobacterales</taxon>
        <taxon>Bruguierivoracaceae</taxon>
        <taxon>Sodalis</taxon>
    </lineage>
</organism>
<sequence length="139" mass="15756">MFKAVTNPPDFSVQAPAIANKPTSRRILIRVISDNISAEKKSKWQKAKYHALLRLMAVSNHQIGTLDLPHLVINQVTLPQKFNFRGANLRCSELKQVTMTAVNLRQSDLSHANMARCPMKRANLRHATLYHTPLENAYL</sequence>
<proteinExistence type="predicted"/>
<accession>A0ABS5YFF0</accession>
<dbReference type="EMBL" id="JAFJYC010000002">
    <property type="protein sequence ID" value="MBT9433214.1"/>
    <property type="molecule type" value="Genomic_DNA"/>
</dbReference>
<dbReference type="Proteomes" id="UP000811282">
    <property type="component" value="Unassembled WGS sequence"/>
</dbReference>
<dbReference type="InterPro" id="IPR001646">
    <property type="entry name" value="5peptide_repeat"/>
</dbReference>
<keyword evidence="2" id="KW-1185">Reference proteome</keyword>
<evidence type="ECO:0000313" key="1">
    <source>
        <dbReference type="EMBL" id="MBT9433214.1"/>
    </source>
</evidence>
<reference evidence="1 2" key="1">
    <citation type="journal article" date="2021" name="Genome Biol. Evol.">
        <title>The evolution of interdependence in a four-way mealybug symbiosis.</title>
        <authorList>
            <person name="Garber A.I."/>
            <person name="Kupper M."/>
            <person name="Laetsch D.R."/>
            <person name="Weldon S.R."/>
            <person name="Ladinsky M.S."/>
            <person name="Bjorkman P.J."/>
            <person name="McCutcheon J.P."/>
        </authorList>
    </citation>
    <scope>NUCLEOTIDE SEQUENCE [LARGE SCALE GENOMIC DNA]</scope>
    <source>
        <strain evidence="1">SOD</strain>
    </source>
</reference>
<protein>
    <submittedName>
        <fullName evidence="1">Pentapeptide repeat-containing protein</fullName>
    </submittedName>
</protein>
<dbReference type="RefSeq" id="WP_215670859.1">
    <property type="nucleotide sequence ID" value="NZ_JAFJYC010000002.1"/>
</dbReference>
<name>A0ABS5YFF0_9GAMM</name>
<dbReference type="Pfam" id="PF00805">
    <property type="entry name" value="Pentapeptide"/>
    <property type="match status" value="1"/>
</dbReference>
<dbReference type="Gene3D" id="2.160.20.80">
    <property type="entry name" value="E3 ubiquitin-protein ligase SopA"/>
    <property type="match status" value="1"/>
</dbReference>